<evidence type="ECO:0000256" key="6">
    <source>
        <dbReference type="ARBA" id="ARBA00022723"/>
    </source>
</evidence>
<evidence type="ECO:0000256" key="2">
    <source>
        <dbReference type="ARBA" id="ARBA00004948"/>
    </source>
</evidence>
<dbReference type="RefSeq" id="WP_185673753.1">
    <property type="nucleotide sequence ID" value="NZ_JACHVB010000005.1"/>
</dbReference>
<dbReference type="Proteomes" id="UP000546464">
    <property type="component" value="Unassembled WGS sequence"/>
</dbReference>
<keyword evidence="5" id="KW-0808">Transferase</keyword>
<reference evidence="13 14" key="1">
    <citation type="submission" date="2020-07" db="EMBL/GenBank/DDBJ databases">
        <authorList>
            <person name="Feng X."/>
        </authorList>
    </citation>
    <scope>NUCLEOTIDE SEQUENCE [LARGE SCALE GENOMIC DNA]</scope>
    <source>
        <strain evidence="13 14">JCM31066</strain>
    </source>
</reference>
<evidence type="ECO:0000256" key="3">
    <source>
        <dbReference type="ARBA" id="ARBA00009406"/>
    </source>
</evidence>
<dbReference type="GO" id="GO:0009228">
    <property type="term" value="P:thiamine biosynthetic process"/>
    <property type="evidence" value="ECO:0007669"/>
    <property type="project" value="UniProtKB-KW"/>
</dbReference>
<keyword evidence="8" id="KW-0784">Thiamine biosynthesis</keyword>
<sequence length="333" mass="36388">MAFQLLSAIILAGWLAGCDRAKLQKSTEQPAKVAITVQLDWVPEPEHGGLFQAQARGFFAEEGLDVKIRPGGANVLVLETVAAADAQIGQSSSTQVIRAAARGIPVTNIASVFHQIPTALILHADNPVDSFPALDGQTIMARPEALWIPFLKQRYGIDFKVIAQNFGIGLFLNDPAFIQEGFYIAEPYFMEQAGARVKLMTLAEGGWHGYATLFANKKFLERQPEAAHAFIRAYVRGWRDYLEGDPTPGNNLMKKMRTDGVSDEFLAYSREMILKHHLARGDTAAGETYGTISPERIQSEIDTLTELGVLKPGQITVEDVLALPFAPGGTRGH</sequence>
<dbReference type="GO" id="GO:0016740">
    <property type="term" value="F:transferase activity"/>
    <property type="evidence" value="ECO:0007669"/>
    <property type="project" value="UniProtKB-KW"/>
</dbReference>
<accession>A0A842HAQ5</accession>
<evidence type="ECO:0000256" key="1">
    <source>
        <dbReference type="ARBA" id="ARBA00003469"/>
    </source>
</evidence>
<dbReference type="Pfam" id="PF09084">
    <property type="entry name" value="NMT1"/>
    <property type="match status" value="1"/>
</dbReference>
<organism evidence="13 14">
    <name type="scientific">Ruficoccus amylovorans</name>
    <dbReference type="NCBI Taxonomy" id="1804625"/>
    <lineage>
        <taxon>Bacteria</taxon>
        <taxon>Pseudomonadati</taxon>
        <taxon>Verrucomicrobiota</taxon>
        <taxon>Opitutia</taxon>
        <taxon>Puniceicoccales</taxon>
        <taxon>Cerasicoccaceae</taxon>
        <taxon>Ruficoccus</taxon>
    </lineage>
</organism>
<evidence type="ECO:0000256" key="11">
    <source>
        <dbReference type="ARBA" id="ARBA00048179"/>
    </source>
</evidence>
<evidence type="ECO:0000313" key="13">
    <source>
        <dbReference type="EMBL" id="MBC2592717.1"/>
    </source>
</evidence>
<comment type="subunit">
    <text evidence="4">Homodimer.</text>
</comment>
<evidence type="ECO:0000256" key="4">
    <source>
        <dbReference type="ARBA" id="ARBA00011738"/>
    </source>
</evidence>
<feature type="domain" description="SsuA/THI5-like" evidence="12">
    <location>
        <begin position="45"/>
        <end position="243"/>
    </location>
</feature>
<evidence type="ECO:0000259" key="12">
    <source>
        <dbReference type="Pfam" id="PF09084"/>
    </source>
</evidence>
<keyword evidence="7" id="KW-0663">Pyridoxal phosphate</keyword>
<evidence type="ECO:0000256" key="8">
    <source>
        <dbReference type="ARBA" id="ARBA00022977"/>
    </source>
</evidence>
<gene>
    <name evidence="13" type="ORF">H5P28_00435</name>
</gene>
<dbReference type="Gene3D" id="3.40.190.10">
    <property type="entry name" value="Periplasmic binding protein-like II"/>
    <property type="match status" value="2"/>
</dbReference>
<evidence type="ECO:0000256" key="10">
    <source>
        <dbReference type="ARBA" id="ARBA00033171"/>
    </source>
</evidence>
<dbReference type="AlphaFoldDB" id="A0A842HAQ5"/>
<keyword evidence="9" id="KW-0408">Iron</keyword>
<evidence type="ECO:0000256" key="7">
    <source>
        <dbReference type="ARBA" id="ARBA00022898"/>
    </source>
</evidence>
<dbReference type="PANTHER" id="PTHR31528">
    <property type="entry name" value="4-AMINO-5-HYDROXYMETHYL-2-METHYLPYRIMIDINE PHOSPHATE SYNTHASE THI11-RELATED"/>
    <property type="match status" value="1"/>
</dbReference>
<name>A0A842HAQ5_9BACT</name>
<evidence type="ECO:0000256" key="9">
    <source>
        <dbReference type="ARBA" id="ARBA00023004"/>
    </source>
</evidence>
<evidence type="ECO:0000313" key="14">
    <source>
        <dbReference type="Proteomes" id="UP000546464"/>
    </source>
</evidence>
<dbReference type="InterPro" id="IPR015168">
    <property type="entry name" value="SsuA/THI5"/>
</dbReference>
<comment type="pathway">
    <text evidence="2">Cofactor biosynthesis; thiamine diphosphate biosynthesis.</text>
</comment>
<proteinExistence type="inferred from homology"/>
<keyword evidence="14" id="KW-1185">Reference proteome</keyword>
<keyword evidence="6" id="KW-0479">Metal-binding</keyword>
<dbReference type="PANTHER" id="PTHR31528:SF1">
    <property type="entry name" value="4-AMINO-5-HYDROXYMETHYL-2-METHYLPYRIMIDINE PHOSPHATE SYNTHASE THI11-RELATED"/>
    <property type="match status" value="1"/>
</dbReference>
<comment type="catalytic activity">
    <reaction evidence="11">
        <text>N(6)-(pyridoxal phosphate)-L-lysyl-[4-amino-5-hydroxymethyl-2-methylpyrimidine phosphate synthase] + L-histidyl-[4-amino-5-hydroxymethyl-2-methylpyrimidine phosphate synthase] + 2 Fe(3+) + 4 H2O = L-lysyl-[4-amino-5-hydroxymethyl-2-methylpyrimidine phosphate synthase] + (2S)-2-amino-5-hydroxy-4-oxopentanoyl-[4-amino-5-hydroxymethyl-2-methylpyrimidine phosphate synthase] + 4-amino-2-methyl-5-(phosphooxymethyl)pyrimidine + 3-oxopropanoate + 2 Fe(2+) + 2 H(+)</text>
        <dbReference type="Rhea" id="RHEA:65756"/>
        <dbReference type="Rhea" id="RHEA-COMP:16892"/>
        <dbReference type="Rhea" id="RHEA-COMP:16893"/>
        <dbReference type="Rhea" id="RHEA-COMP:16894"/>
        <dbReference type="Rhea" id="RHEA-COMP:16895"/>
        <dbReference type="ChEBI" id="CHEBI:15377"/>
        <dbReference type="ChEBI" id="CHEBI:15378"/>
        <dbReference type="ChEBI" id="CHEBI:29033"/>
        <dbReference type="ChEBI" id="CHEBI:29034"/>
        <dbReference type="ChEBI" id="CHEBI:29969"/>
        <dbReference type="ChEBI" id="CHEBI:29979"/>
        <dbReference type="ChEBI" id="CHEBI:33190"/>
        <dbReference type="ChEBI" id="CHEBI:58354"/>
        <dbReference type="ChEBI" id="CHEBI:143915"/>
        <dbReference type="ChEBI" id="CHEBI:157692"/>
    </reaction>
    <physiologicalReaction direction="left-to-right" evidence="11">
        <dbReference type="Rhea" id="RHEA:65757"/>
    </physiologicalReaction>
</comment>
<dbReference type="EMBL" id="JACHVB010000005">
    <property type="protein sequence ID" value="MBC2592717.1"/>
    <property type="molecule type" value="Genomic_DNA"/>
</dbReference>
<evidence type="ECO:0000256" key="5">
    <source>
        <dbReference type="ARBA" id="ARBA00022679"/>
    </source>
</evidence>
<comment type="function">
    <text evidence="1">Responsible for the formation of the pyrimidine heterocycle in the thiamine biosynthesis pathway. Catalyzes the formation of hydroxymethylpyrimidine phosphate (HMP-P) from histidine and pyridoxal phosphate (PLP). The protein uses PLP and the active site histidine to form HMP-P, generating an inactive enzyme. The enzyme can only undergo a single turnover, which suggests it is a suicide enzyme.</text>
</comment>
<dbReference type="GO" id="GO:0046872">
    <property type="term" value="F:metal ion binding"/>
    <property type="evidence" value="ECO:0007669"/>
    <property type="project" value="UniProtKB-KW"/>
</dbReference>
<protein>
    <recommendedName>
        <fullName evidence="10">Thiamine pyrimidine synthase</fullName>
    </recommendedName>
</protein>
<dbReference type="InterPro" id="IPR027939">
    <property type="entry name" value="NMT1/THI5"/>
</dbReference>
<comment type="caution">
    <text evidence="13">The sequence shown here is derived from an EMBL/GenBank/DDBJ whole genome shotgun (WGS) entry which is preliminary data.</text>
</comment>
<comment type="similarity">
    <text evidence="3">Belongs to the NMT1/THI5 family.</text>
</comment>
<dbReference type="SUPFAM" id="SSF53850">
    <property type="entry name" value="Periplasmic binding protein-like II"/>
    <property type="match status" value="1"/>
</dbReference>